<feature type="domain" description="N-acetyltransferase" evidence="3">
    <location>
        <begin position="4"/>
        <end position="143"/>
    </location>
</feature>
<dbReference type="PANTHER" id="PTHR43877">
    <property type="entry name" value="AMINOALKYLPHOSPHONATE N-ACETYLTRANSFERASE-RELATED-RELATED"/>
    <property type="match status" value="1"/>
</dbReference>
<reference evidence="4" key="1">
    <citation type="submission" date="2019-03" db="EMBL/GenBank/DDBJ databases">
        <title>Lake Tanganyika Metagenome-Assembled Genomes (MAGs).</title>
        <authorList>
            <person name="Tran P."/>
        </authorList>
    </citation>
    <scope>NUCLEOTIDE SEQUENCE</scope>
    <source>
        <strain evidence="4">K_DeepCast_150m_m2_040</strain>
    </source>
</reference>
<proteinExistence type="predicted"/>
<dbReference type="PROSITE" id="PS51186">
    <property type="entry name" value="GNAT"/>
    <property type="match status" value="1"/>
</dbReference>
<dbReference type="AlphaFoldDB" id="A0A937XFV5"/>
<dbReference type="InterPro" id="IPR016181">
    <property type="entry name" value="Acyl_CoA_acyltransferase"/>
</dbReference>
<dbReference type="GO" id="GO:0016747">
    <property type="term" value="F:acyltransferase activity, transferring groups other than amino-acyl groups"/>
    <property type="evidence" value="ECO:0007669"/>
    <property type="project" value="InterPro"/>
</dbReference>
<evidence type="ECO:0000259" key="3">
    <source>
        <dbReference type="PROSITE" id="PS51186"/>
    </source>
</evidence>
<accession>A0A937XFV5</accession>
<dbReference type="Proteomes" id="UP000779900">
    <property type="component" value="Unassembled WGS sequence"/>
</dbReference>
<sequence>MKGIEIRPFVIEDTDQVLEVWSLAGMTTPERNPRSDIQKKLRHSPESFFVGVLDDKVVATVMVGYDGHRGWIYSLAVRPDLQRRGIGTQMMEHAESWLRQQGCPRAKLQVDEARGDVAGFYRKLGYEVQPLVSMAKWFRVSGS</sequence>
<dbReference type="CDD" id="cd04301">
    <property type="entry name" value="NAT_SF"/>
    <property type="match status" value="1"/>
</dbReference>
<dbReference type="EMBL" id="VGIR01000013">
    <property type="protein sequence ID" value="MBM3330891.1"/>
    <property type="molecule type" value="Genomic_DNA"/>
</dbReference>
<comment type="caution">
    <text evidence="4">The sequence shown here is derived from an EMBL/GenBank/DDBJ whole genome shotgun (WGS) entry which is preliminary data.</text>
</comment>
<dbReference type="SUPFAM" id="SSF55729">
    <property type="entry name" value="Acyl-CoA N-acyltransferases (Nat)"/>
    <property type="match status" value="1"/>
</dbReference>
<dbReference type="Pfam" id="PF00583">
    <property type="entry name" value="Acetyltransf_1"/>
    <property type="match status" value="1"/>
</dbReference>
<name>A0A937XFV5_UNCW3</name>
<dbReference type="PANTHER" id="PTHR43877:SF2">
    <property type="entry name" value="AMINOALKYLPHOSPHONATE N-ACETYLTRANSFERASE-RELATED"/>
    <property type="match status" value="1"/>
</dbReference>
<evidence type="ECO:0000313" key="5">
    <source>
        <dbReference type="Proteomes" id="UP000779900"/>
    </source>
</evidence>
<dbReference type="InterPro" id="IPR000182">
    <property type="entry name" value="GNAT_dom"/>
</dbReference>
<organism evidence="4 5">
    <name type="scientific">candidate division WOR-3 bacterium</name>
    <dbReference type="NCBI Taxonomy" id="2052148"/>
    <lineage>
        <taxon>Bacteria</taxon>
        <taxon>Bacteria division WOR-3</taxon>
    </lineage>
</organism>
<evidence type="ECO:0000313" key="4">
    <source>
        <dbReference type="EMBL" id="MBM3330891.1"/>
    </source>
</evidence>
<dbReference type="EC" id="2.3.1.-" evidence="4"/>
<evidence type="ECO:0000256" key="1">
    <source>
        <dbReference type="ARBA" id="ARBA00022679"/>
    </source>
</evidence>
<dbReference type="NCBIfam" id="NF002959">
    <property type="entry name" value="PRK03624.1"/>
    <property type="match status" value="1"/>
</dbReference>
<keyword evidence="2 4" id="KW-0012">Acyltransferase</keyword>
<dbReference type="Gene3D" id="3.40.630.30">
    <property type="match status" value="1"/>
</dbReference>
<evidence type="ECO:0000256" key="2">
    <source>
        <dbReference type="ARBA" id="ARBA00023315"/>
    </source>
</evidence>
<keyword evidence="1 4" id="KW-0808">Transferase</keyword>
<gene>
    <name evidence="4" type="ORF">FJY68_03455</name>
</gene>
<dbReference type="InterPro" id="IPR050832">
    <property type="entry name" value="Bact_Acetyltransf"/>
</dbReference>
<protein>
    <submittedName>
        <fullName evidence="4">GNAT family acetyltransferase</fullName>
        <ecNumber evidence="4">2.3.1.-</ecNumber>
    </submittedName>
</protein>